<feature type="signal peptide" evidence="15">
    <location>
        <begin position="1"/>
        <end position="16"/>
    </location>
</feature>
<evidence type="ECO:0000256" key="13">
    <source>
        <dbReference type="SAM" id="MobiDB-lite"/>
    </source>
</evidence>
<keyword evidence="10" id="KW-0325">Glycoprotein</keyword>
<dbReference type="Pfam" id="PF10613">
    <property type="entry name" value="Lig_chan-Glu_bd"/>
    <property type="match status" value="1"/>
</dbReference>
<accession>A0A336KDE3</accession>
<dbReference type="PANTHER" id="PTHR42643">
    <property type="entry name" value="IONOTROPIC RECEPTOR 20A-RELATED"/>
    <property type="match status" value="1"/>
</dbReference>
<dbReference type="EMBL" id="UFQT01000291">
    <property type="protein sequence ID" value="SSX22883.1"/>
    <property type="molecule type" value="Genomic_DNA"/>
</dbReference>
<proteinExistence type="inferred from homology"/>
<keyword evidence="9" id="KW-0675">Receptor</keyword>
<feature type="domain" description="Ionotropic glutamate receptor L-glutamate and glycine-binding" evidence="17">
    <location>
        <begin position="289"/>
        <end position="384"/>
    </location>
</feature>
<evidence type="ECO:0000256" key="6">
    <source>
        <dbReference type="ARBA" id="ARBA00022989"/>
    </source>
</evidence>
<evidence type="ECO:0000259" key="17">
    <source>
        <dbReference type="Pfam" id="PF10613"/>
    </source>
</evidence>
<comment type="subcellular location">
    <subcellularLocation>
        <location evidence="1">Cell membrane</location>
        <topology evidence="1">Multi-pass membrane protein</topology>
    </subcellularLocation>
</comment>
<keyword evidence="12" id="KW-0407">Ion channel</keyword>
<evidence type="ECO:0000256" key="5">
    <source>
        <dbReference type="ARBA" id="ARBA00022692"/>
    </source>
</evidence>
<keyword evidence="6 14" id="KW-1133">Transmembrane helix</keyword>
<keyword evidence="8 14" id="KW-0472">Membrane</keyword>
<dbReference type="InterPro" id="IPR001320">
    <property type="entry name" value="Iontro_rcpt_C"/>
</dbReference>
<dbReference type="InterPro" id="IPR052192">
    <property type="entry name" value="Insect_Ionotropic_Sensory_Rcpt"/>
</dbReference>
<evidence type="ECO:0000313" key="18">
    <source>
        <dbReference type="EMBL" id="SSX02509.1"/>
    </source>
</evidence>
<feature type="compositionally biased region" description="Polar residues" evidence="13">
    <location>
        <begin position="755"/>
        <end position="768"/>
    </location>
</feature>
<dbReference type="AlphaFoldDB" id="A0A336KDE3"/>
<organism evidence="18">
    <name type="scientific">Culicoides sonorensis</name>
    <name type="common">Biting midge</name>
    <dbReference type="NCBI Taxonomy" id="179676"/>
    <lineage>
        <taxon>Eukaryota</taxon>
        <taxon>Metazoa</taxon>
        <taxon>Ecdysozoa</taxon>
        <taxon>Arthropoda</taxon>
        <taxon>Hexapoda</taxon>
        <taxon>Insecta</taxon>
        <taxon>Pterygota</taxon>
        <taxon>Neoptera</taxon>
        <taxon>Endopterygota</taxon>
        <taxon>Diptera</taxon>
        <taxon>Nematocera</taxon>
        <taxon>Chironomoidea</taxon>
        <taxon>Ceratopogonidae</taxon>
        <taxon>Ceratopogoninae</taxon>
        <taxon>Culicoides</taxon>
        <taxon>Monoculicoides</taxon>
    </lineage>
</organism>
<keyword evidence="5 14" id="KW-0812">Transmembrane</keyword>
<evidence type="ECO:0000256" key="7">
    <source>
        <dbReference type="ARBA" id="ARBA00023065"/>
    </source>
</evidence>
<feature type="compositionally biased region" description="Basic and acidic residues" evidence="13">
    <location>
        <begin position="726"/>
        <end position="736"/>
    </location>
</feature>
<dbReference type="InterPro" id="IPR019594">
    <property type="entry name" value="Glu/Gly-bd"/>
</dbReference>
<name>A0A336KDE3_CULSO</name>
<feature type="compositionally biased region" description="Low complexity" evidence="13">
    <location>
        <begin position="776"/>
        <end position="785"/>
    </location>
</feature>
<dbReference type="Pfam" id="PF00060">
    <property type="entry name" value="Lig_chan"/>
    <property type="match status" value="1"/>
</dbReference>
<protein>
    <submittedName>
        <fullName evidence="18">CSON007744 protein</fullName>
    </submittedName>
</protein>
<feature type="transmembrane region" description="Helical" evidence="14">
    <location>
        <begin position="480"/>
        <end position="504"/>
    </location>
</feature>
<evidence type="ECO:0000256" key="15">
    <source>
        <dbReference type="SAM" id="SignalP"/>
    </source>
</evidence>
<keyword evidence="4" id="KW-1003">Cell membrane</keyword>
<dbReference type="GO" id="GO:0005886">
    <property type="term" value="C:plasma membrane"/>
    <property type="evidence" value="ECO:0007669"/>
    <property type="project" value="UniProtKB-SubCell"/>
</dbReference>
<comment type="similarity">
    <text evidence="2">Belongs to the glutamate-gated ion channel (TC 1.A.10.1) family.</text>
</comment>
<dbReference type="GO" id="GO:0015276">
    <property type="term" value="F:ligand-gated monoatomic ion channel activity"/>
    <property type="evidence" value="ECO:0007669"/>
    <property type="project" value="InterPro"/>
</dbReference>
<evidence type="ECO:0000256" key="1">
    <source>
        <dbReference type="ARBA" id="ARBA00004651"/>
    </source>
</evidence>
<evidence type="ECO:0000256" key="4">
    <source>
        <dbReference type="ARBA" id="ARBA00022475"/>
    </source>
</evidence>
<keyword evidence="15" id="KW-0732">Signal</keyword>
<evidence type="ECO:0000256" key="12">
    <source>
        <dbReference type="ARBA" id="ARBA00023303"/>
    </source>
</evidence>
<feature type="region of interest" description="Disordered" evidence="13">
    <location>
        <begin position="830"/>
        <end position="885"/>
    </location>
</feature>
<evidence type="ECO:0000313" key="19">
    <source>
        <dbReference type="EMBL" id="SSX22883.1"/>
    </source>
</evidence>
<dbReference type="Gene3D" id="1.10.287.70">
    <property type="match status" value="1"/>
</dbReference>
<gene>
    <name evidence="18" type="primary">CSON007744</name>
</gene>
<feature type="transmembrane region" description="Helical" evidence="14">
    <location>
        <begin position="410"/>
        <end position="429"/>
    </location>
</feature>
<evidence type="ECO:0000259" key="16">
    <source>
        <dbReference type="Pfam" id="PF00060"/>
    </source>
</evidence>
<dbReference type="EMBL" id="UFQS01000291">
    <property type="protein sequence ID" value="SSX02509.1"/>
    <property type="molecule type" value="Genomic_DNA"/>
</dbReference>
<reference evidence="18" key="1">
    <citation type="submission" date="2018-04" db="EMBL/GenBank/DDBJ databases">
        <authorList>
            <person name="Go L.Y."/>
            <person name="Mitchell J.A."/>
        </authorList>
    </citation>
    <scope>NUCLEOTIDE SEQUENCE</scope>
    <source>
        <tissue evidence="18">Whole organism</tissue>
    </source>
</reference>
<dbReference type="VEuPathDB" id="VectorBase:CSON007744"/>
<feature type="chain" id="PRO_5033342641" evidence="15">
    <location>
        <begin position="17"/>
        <end position="894"/>
    </location>
</feature>
<evidence type="ECO:0000256" key="10">
    <source>
        <dbReference type="ARBA" id="ARBA00023180"/>
    </source>
</evidence>
<evidence type="ECO:0000256" key="9">
    <source>
        <dbReference type="ARBA" id="ARBA00023170"/>
    </source>
</evidence>
<evidence type="ECO:0000256" key="11">
    <source>
        <dbReference type="ARBA" id="ARBA00023286"/>
    </source>
</evidence>
<evidence type="ECO:0000256" key="8">
    <source>
        <dbReference type="ARBA" id="ARBA00023136"/>
    </source>
</evidence>
<keyword evidence="7" id="KW-0406">Ion transport</keyword>
<evidence type="ECO:0000256" key="14">
    <source>
        <dbReference type="SAM" id="Phobius"/>
    </source>
</evidence>
<dbReference type="Gene3D" id="3.40.190.10">
    <property type="entry name" value="Periplasmic binding protein-like II"/>
    <property type="match status" value="1"/>
</dbReference>
<sequence length="894" mass="102027">MIYFLYLLLYFTQGNAFLLHEVNDIKRNFQQELIDYKSYKNYLPKVKEYDSGFSQYVYMAPALTQNRTRREVDTTFRGHPKTREQIWHINFKMNELEFDQSASLITLLMKIFDKYMMRCIPIVLYDVYVEKSEGRLLQRLFQKLPISYLHGKINEKSELINKNVMNPLDTRCRSYMLFIADAMMARKVLGPQIDNKVIVIPRSTQWKLQEFLSSPESRDIINLLVIGESYTIDKSAEKPYVLYTHNLYTDGLGSNKPKVLTSWMKGKLTRPHVDLFPTKLRKGFAGHRFTIAAAPQPPFMYKKLRMDGVGNLQIEWDGLEIRLIKAMSQMMNFSFEVVEPRNPKLGPGDSITQELGEKRADIGLAGMYVTSERNLVQEMTAAHSLDCAAFLTLSSRALPRSRAILGPFRWEVWLCLIIIYLLAIFPLAYSDRLSLKHLWGNAGEIENMFWYVFGTFTNSLTFGGEFSWSNTKKTSTRMLIGWYWVFTIIITACYTGSIIAFVTLPVTPETIDTLDQLRDGFFRIGTYDRGGWERWFLNSTHEKTAKLIKKLEFVGNAEEGVNNVTQAWFWPYAFIASKRELQFIIDTNYTDNKIGRRSALHVSDGCFALFSVGMGLPSNSVYRSKFNDAILRMQENGLAQKYLRDVIFEAKKATSGGRVEIITQEKKSSKATTPEDRSLTLVDTEGMFMFLGIGYLIGVGVLISEWVGGCSNRVIKLLKIRKQDKLDKAEKEEREKHPSRRPSFLANFGKKMSLSGRSNRTSLGGTSRDSLDPPKNSSSRNSVSSLTGFSKQTLKELYDGPKRRQPSIVFLNGKMVPEDQVYAEREAMQQKLEADAKSTDSSNLDDDSPDNPNTATIVEINRPPSPTAPPFDHSPGSSQLATIDEGIFGDKILY</sequence>
<dbReference type="PANTHER" id="PTHR42643:SF24">
    <property type="entry name" value="IONOTROPIC RECEPTOR 60A"/>
    <property type="match status" value="1"/>
</dbReference>
<evidence type="ECO:0000256" key="2">
    <source>
        <dbReference type="ARBA" id="ARBA00008685"/>
    </source>
</evidence>
<feature type="region of interest" description="Disordered" evidence="13">
    <location>
        <begin position="726"/>
        <end position="787"/>
    </location>
</feature>
<dbReference type="OMA" id="PPYIFRI"/>
<feature type="domain" description="Ionotropic glutamate receptor C-terminal" evidence="16">
    <location>
        <begin position="410"/>
        <end position="694"/>
    </location>
</feature>
<dbReference type="GO" id="GO:0050906">
    <property type="term" value="P:detection of stimulus involved in sensory perception"/>
    <property type="evidence" value="ECO:0007669"/>
    <property type="project" value="UniProtKB-ARBA"/>
</dbReference>
<evidence type="ECO:0000256" key="3">
    <source>
        <dbReference type="ARBA" id="ARBA00022448"/>
    </source>
</evidence>
<keyword evidence="11" id="KW-1071">Ligand-gated ion channel</keyword>
<feature type="transmembrane region" description="Helical" evidence="14">
    <location>
        <begin position="687"/>
        <end position="707"/>
    </location>
</feature>
<keyword evidence="3" id="KW-0813">Transport</keyword>
<reference evidence="19" key="2">
    <citation type="submission" date="2018-07" db="EMBL/GenBank/DDBJ databases">
        <authorList>
            <person name="Quirk P.G."/>
            <person name="Krulwich T.A."/>
        </authorList>
    </citation>
    <scope>NUCLEOTIDE SEQUENCE</scope>
</reference>
<dbReference type="SUPFAM" id="SSF53850">
    <property type="entry name" value="Periplasmic binding protein-like II"/>
    <property type="match status" value="1"/>
</dbReference>